<dbReference type="PANTHER" id="PTHR24121:SF21">
    <property type="entry name" value="ANKYRIN REPEAT FAMILY PROTEIN"/>
    <property type="match status" value="1"/>
</dbReference>
<gene>
    <name evidence="1" type="ORF">TcWFU_004116</name>
</gene>
<dbReference type="SMART" id="SM00248">
    <property type="entry name" value="ANK"/>
    <property type="match status" value="3"/>
</dbReference>
<comment type="caution">
    <text evidence="1">The sequence shown here is derived from an EMBL/GenBank/DDBJ whole genome shotgun (WGS) entry which is preliminary data.</text>
</comment>
<evidence type="ECO:0000313" key="2">
    <source>
        <dbReference type="Proteomes" id="UP001651158"/>
    </source>
</evidence>
<dbReference type="InterPro" id="IPR002110">
    <property type="entry name" value="Ankyrin_rpt"/>
</dbReference>
<protein>
    <submittedName>
        <fullName evidence="1">KN motif and ankyrin repeat domain-containing protein 1</fullName>
    </submittedName>
</protein>
<dbReference type="InterPro" id="IPR036770">
    <property type="entry name" value="Ankyrin_rpt-contain_sf"/>
</dbReference>
<reference evidence="1 2" key="1">
    <citation type="journal article" date="2022" name="Front. Cell. Infect. Microbiol.">
        <title>The Genomes of Two Strains of Taenia crassiceps the Animal Model for the Study of Human Cysticercosis.</title>
        <authorList>
            <person name="Bobes R.J."/>
            <person name="Estrada K."/>
            <person name="Rios-Valencia D.G."/>
            <person name="Calderon-Gallegos A."/>
            <person name="de la Torre P."/>
            <person name="Carrero J.C."/>
            <person name="Sanchez-Flores A."/>
            <person name="Laclette J.P."/>
        </authorList>
    </citation>
    <scope>NUCLEOTIDE SEQUENCE [LARGE SCALE GENOMIC DNA]</scope>
    <source>
        <strain evidence="1">WFUcys</strain>
    </source>
</reference>
<evidence type="ECO:0000313" key="1">
    <source>
        <dbReference type="EMBL" id="KAL5106170.1"/>
    </source>
</evidence>
<accession>A0ABR4Q9A5</accession>
<dbReference type="Gene3D" id="1.25.40.20">
    <property type="entry name" value="Ankyrin repeat-containing domain"/>
    <property type="match status" value="1"/>
</dbReference>
<keyword evidence="2" id="KW-1185">Reference proteome</keyword>
<sequence length="360" mass="40182">MDSDSASLISSEFEIEVVTPLKQLNADGVHQSFMEGEFSRVTENSKKTTLPDPISKDLPSCEWVSNQRNNNKKVEIGGWVIRPSQFDVKGAFNYDLTDFINACHLLQQSLENPKSVSPSKMMDAIPILHDYWFYNTASSGVTVESFKALLSAVSHFPPSIVGRVVNQRDKKGCTFLHVAVRKRLWQLIETALEECREFDLNQTDACGRTPLILMTFYASQPMGMEEHAALDSLVRWSTESTRTAALLAAVGATERGDCGGATAVVARLCARGTRLERDRRDALGNTALMLAVRYNNLAITRLLLLLRPDLCSLQARNQEGRSVMDLAKMHHVSPEILRLLQAKAVSVQKNLLPSRARRRH</sequence>
<dbReference type="Pfam" id="PF00023">
    <property type="entry name" value="Ank"/>
    <property type="match status" value="1"/>
</dbReference>
<dbReference type="Proteomes" id="UP001651158">
    <property type="component" value="Unassembled WGS sequence"/>
</dbReference>
<dbReference type="EMBL" id="JAKROA010000006">
    <property type="protein sequence ID" value="KAL5106170.1"/>
    <property type="molecule type" value="Genomic_DNA"/>
</dbReference>
<organism evidence="1 2">
    <name type="scientific">Taenia crassiceps</name>
    <dbReference type="NCBI Taxonomy" id="6207"/>
    <lineage>
        <taxon>Eukaryota</taxon>
        <taxon>Metazoa</taxon>
        <taxon>Spiralia</taxon>
        <taxon>Lophotrochozoa</taxon>
        <taxon>Platyhelminthes</taxon>
        <taxon>Cestoda</taxon>
        <taxon>Eucestoda</taxon>
        <taxon>Cyclophyllidea</taxon>
        <taxon>Taeniidae</taxon>
        <taxon>Taenia</taxon>
    </lineage>
</organism>
<name>A0ABR4Q9A5_9CEST</name>
<proteinExistence type="predicted"/>
<dbReference type="SUPFAM" id="SSF48403">
    <property type="entry name" value="Ankyrin repeat"/>
    <property type="match status" value="1"/>
</dbReference>
<dbReference type="PANTHER" id="PTHR24121">
    <property type="entry name" value="NO MECHANORECEPTOR POTENTIAL C, ISOFORM D-RELATED"/>
    <property type="match status" value="1"/>
</dbReference>